<dbReference type="OMA" id="QVNMFNL"/>
<dbReference type="SMART" id="SM00178">
    <property type="entry name" value="SAR"/>
    <property type="match status" value="1"/>
</dbReference>
<feature type="binding site" evidence="3">
    <location>
        <position position="75"/>
    </location>
    <ligand>
        <name>GTP</name>
        <dbReference type="ChEBI" id="CHEBI:37565"/>
    </ligand>
</feature>
<dbReference type="GO" id="GO:0003924">
    <property type="term" value="F:GTPase activity"/>
    <property type="evidence" value="ECO:0007669"/>
    <property type="project" value="InterPro"/>
</dbReference>
<keyword evidence="4" id="KW-0460">Magnesium</keyword>
<feature type="region of interest" description="Disordered" evidence="5">
    <location>
        <begin position="214"/>
        <end position="376"/>
    </location>
</feature>
<feature type="compositionally biased region" description="Basic and acidic residues" evidence="5">
    <location>
        <begin position="238"/>
        <end position="261"/>
    </location>
</feature>
<keyword evidence="4" id="KW-0479">Metal-binding</keyword>
<feature type="binding site" evidence="4">
    <location>
        <position position="53"/>
    </location>
    <ligand>
        <name>Mg(2+)</name>
        <dbReference type="ChEBI" id="CHEBI:18420"/>
    </ligand>
</feature>
<dbReference type="GO" id="GO:0097500">
    <property type="term" value="P:receptor localization to non-motile cilium"/>
    <property type="evidence" value="ECO:0007669"/>
    <property type="project" value="TreeGrafter"/>
</dbReference>
<dbReference type="InterPro" id="IPR027417">
    <property type="entry name" value="P-loop_NTPase"/>
</dbReference>
<feature type="compositionally biased region" description="Basic residues" evidence="5">
    <location>
        <begin position="366"/>
        <end position="376"/>
    </location>
</feature>
<dbReference type="InParanoid" id="A0A3P8UL07"/>
<dbReference type="GO" id="GO:0046872">
    <property type="term" value="F:metal ion binding"/>
    <property type="evidence" value="ECO:0007669"/>
    <property type="project" value="UniProtKB-KW"/>
</dbReference>
<dbReference type="KEGG" id="csem:103390546"/>
<dbReference type="NCBIfam" id="TIGR00231">
    <property type="entry name" value="small_GTP"/>
    <property type="match status" value="1"/>
</dbReference>
<accession>A0A3P8UL07</accession>
<dbReference type="PRINTS" id="PR00328">
    <property type="entry name" value="SAR1GTPBP"/>
</dbReference>
<sequence>MFNLMSNCCSWVSKIQEPIRKVTVLMVGLDKAGKTSSIRAMLGVQHPVETGPTGGCVRTQLRMENFVVTLLDVGGSAESRGTWRNLYAEAHAVIFVVDSSDRQRIREVREVLADLLKEPLVAGKPLLVLANKQDKVNALPGSELIELLSLEKLVNQSRSMCHIESYSALMDLRRWSDRKALRGLRWLLHTVYQDFPELCTRVGQDCKIPLETRERQKTRKTEKAKTEKCHRKISLRPGESDPCKIHQPKDNEKKTKTEKRLQPIRNMLPKESAIKKLKTKKKKDPSVTVKKSKHEKNRTHEQKDDDDADGDKKEQENCGDKKKTGNTRHPTAKTRDKNKPKVKKDDEENSDSTNKNQETIKDKEEKRRKKNKLVKVKRKNKINTEEMCRDYTQPVDLSETFDLYRKAILALKERQDQRQ</sequence>
<dbReference type="OrthoDB" id="14717at2759"/>
<evidence type="ECO:0000313" key="6">
    <source>
        <dbReference type="Ensembl" id="ENSCSEP00000003868.1"/>
    </source>
</evidence>
<feature type="binding site" evidence="3">
    <location>
        <begin position="28"/>
        <end position="35"/>
    </location>
    <ligand>
        <name>GTP</name>
        <dbReference type="ChEBI" id="CHEBI:37565"/>
    </ligand>
</feature>
<dbReference type="CTD" id="392509"/>
<dbReference type="InterPro" id="IPR006689">
    <property type="entry name" value="Small_GTPase_ARF/SAR"/>
</dbReference>
<dbReference type="PROSITE" id="PS51417">
    <property type="entry name" value="ARF"/>
    <property type="match status" value="1"/>
</dbReference>
<dbReference type="PANTHER" id="PTHR46090">
    <property type="entry name" value="ADP-RIBOSYLATION FACTOR-LIKE PROTEIN 13B"/>
    <property type="match status" value="1"/>
</dbReference>
<evidence type="ECO:0000256" key="4">
    <source>
        <dbReference type="PIRSR" id="PIRSR606689-2"/>
    </source>
</evidence>
<dbReference type="GO" id="GO:0060170">
    <property type="term" value="C:ciliary membrane"/>
    <property type="evidence" value="ECO:0007669"/>
    <property type="project" value="TreeGrafter"/>
</dbReference>
<evidence type="ECO:0000256" key="2">
    <source>
        <dbReference type="ARBA" id="ARBA00023134"/>
    </source>
</evidence>
<dbReference type="SMART" id="SM00177">
    <property type="entry name" value="ARF"/>
    <property type="match status" value="1"/>
</dbReference>
<evidence type="ECO:0000256" key="5">
    <source>
        <dbReference type="SAM" id="MobiDB-lite"/>
    </source>
</evidence>
<dbReference type="Ensembl" id="ENSCSET00000003917.1">
    <property type="protein sequence ID" value="ENSCSEP00000003868.1"/>
    <property type="gene ID" value="ENSCSEG00000002533.1"/>
</dbReference>
<evidence type="ECO:0000313" key="7">
    <source>
        <dbReference type="Proteomes" id="UP000265120"/>
    </source>
</evidence>
<feature type="binding site" evidence="4">
    <location>
        <position position="35"/>
    </location>
    <ligand>
        <name>Mg(2+)</name>
        <dbReference type="ChEBI" id="CHEBI:18420"/>
    </ligand>
</feature>
<feature type="compositionally biased region" description="Basic and acidic residues" evidence="5">
    <location>
        <begin position="214"/>
        <end position="227"/>
    </location>
</feature>
<reference evidence="6" key="2">
    <citation type="submission" date="2025-08" db="UniProtKB">
        <authorList>
            <consortium name="Ensembl"/>
        </authorList>
    </citation>
    <scope>IDENTIFICATION</scope>
</reference>
<dbReference type="RefSeq" id="XP_008324665.1">
    <property type="nucleotide sequence ID" value="XM_008326443.3"/>
</dbReference>
<keyword evidence="7" id="KW-1185">Reference proteome</keyword>
<dbReference type="GeneTree" id="ENSGT00940000161284"/>
<dbReference type="Proteomes" id="UP000265120">
    <property type="component" value="Chromosome 15"/>
</dbReference>
<dbReference type="FunFam" id="3.40.50.300:FF:000415">
    <property type="entry name" value="ADP-ribosylation factor-like GTPase 13B"/>
    <property type="match status" value="1"/>
</dbReference>
<keyword evidence="1 3" id="KW-0547">Nucleotide-binding</keyword>
<dbReference type="SUPFAM" id="SSF52540">
    <property type="entry name" value="P-loop containing nucleoside triphosphate hydrolases"/>
    <property type="match status" value="1"/>
</dbReference>
<dbReference type="GO" id="GO:0097730">
    <property type="term" value="C:non-motile cilium"/>
    <property type="evidence" value="ECO:0007669"/>
    <property type="project" value="TreeGrafter"/>
</dbReference>
<keyword evidence="2 3" id="KW-0342">GTP-binding</keyword>
<dbReference type="GO" id="GO:0005525">
    <property type="term" value="F:GTP binding"/>
    <property type="evidence" value="ECO:0007669"/>
    <property type="project" value="UniProtKB-KW"/>
</dbReference>
<proteinExistence type="predicted"/>
<protein>
    <submittedName>
        <fullName evidence="6">ADP-ribosylation factor-like 13A</fullName>
    </submittedName>
</protein>
<dbReference type="GO" id="GO:1905515">
    <property type="term" value="P:non-motile cilium assembly"/>
    <property type="evidence" value="ECO:0007669"/>
    <property type="project" value="TreeGrafter"/>
</dbReference>
<organism evidence="6 7">
    <name type="scientific">Cynoglossus semilaevis</name>
    <name type="common">Tongue sole</name>
    <dbReference type="NCBI Taxonomy" id="244447"/>
    <lineage>
        <taxon>Eukaryota</taxon>
        <taxon>Metazoa</taxon>
        <taxon>Chordata</taxon>
        <taxon>Craniata</taxon>
        <taxon>Vertebrata</taxon>
        <taxon>Euteleostomi</taxon>
        <taxon>Actinopterygii</taxon>
        <taxon>Neopterygii</taxon>
        <taxon>Teleostei</taxon>
        <taxon>Neoteleostei</taxon>
        <taxon>Acanthomorphata</taxon>
        <taxon>Carangaria</taxon>
        <taxon>Pleuronectiformes</taxon>
        <taxon>Pleuronectoidei</taxon>
        <taxon>Cynoglossidae</taxon>
        <taxon>Cynoglossinae</taxon>
        <taxon>Cynoglossus</taxon>
    </lineage>
</organism>
<reference evidence="6 7" key="1">
    <citation type="journal article" date="2014" name="Nat. Genet.">
        <title>Whole-genome sequence of a flatfish provides insights into ZW sex chromosome evolution and adaptation to a benthic lifestyle.</title>
        <authorList>
            <person name="Chen S."/>
            <person name="Zhang G."/>
            <person name="Shao C."/>
            <person name="Huang Q."/>
            <person name="Liu G."/>
            <person name="Zhang P."/>
            <person name="Song W."/>
            <person name="An N."/>
            <person name="Chalopin D."/>
            <person name="Volff J.N."/>
            <person name="Hong Y."/>
            <person name="Li Q."/>
            <person name="Sha Z."/>
            <person name="Zhou H."/>
            <person name="Xie M."/>
            <person name="Yu Q."/>
            <person name="Liu Y."/>
            <person name="Xiang H."/>
            <person name="Wang N."/>
            <person name="Wu K."/>
            <person name="Yang C."/>
            <person name="Zhou Q."/>
            <person name="Liao X."/>
            <person name="Yang L."/>
            <person name="Hu Q."/>
            <person name="Zhang J."/>
            <person name="Meng L."/>
            <person name="Jin L."/>
            <person name="Tian Y."/>
            <person name="Lian J."/>
            <person name="Yang J."/>
            <person name="Miao G."/>
            <person name="Liu S."/>
            <person name="Liang Z."/>
            <person name="Yan F."/>
            <person name="Li Y."/>
            <person name="Sun B."/>
            <person name="Zhang H."/>
            <person name="Zhang J."/>
            <person name="Zhu Y."/>
            <person name="Du M."/>
            <person name="Zhao Y."/>
            <person name="Schartl M."/>
            <person name="Tang Q."/>
            <person name="Wang J."/>
        </authorList>
    </citation>
    <scope>NUCLEOTIDE SEQUENCE</scope>
</reference>
<feature type="compositionally biased region" description="Basic and acidic residues" evidence="5">
    <location>
        <begin position="310"/>
        <end position="323"/>
    </location>
</feature>
<evidence type="ECO:0000256" key="3">
    <source>
        <dbReference type="PIRSR" id="PIRSR606689-1"/>
    </source>
</evidence>
<dbReference type="Pfam" id="PF00025">
    <property type="entry name" value="Arf"/>
    <property type="match status" value="1"/>
</dbReference>
<reference evidence="6" key="3">
    <citation type="submission" date="2025-09" db="UniProtKB">
        <authorList>
            <consortium name="Ensembl"/>
        </authorList>
    </citation>
    <scope>IDENTIFICATION</scope>
</reference>
<feature type="binding site" evidence="3">
    <location>
        <begin position="131"/>
        <end position="134"/>
    </location>
    <ligand>
        <name>GTP</name>
        <dbReference type="ChEBI" id="CHEBI:37565"/>
    </ligand>
</feature>
<dbReference type="AlphaFoldDB" id="A0A3P8UL07"/>
<name>A0A3P8UL07_CYNSE</name>
<feature type="compositionally biased region" description="Basic and acidic residues" evidence="5">
    <location>
        <begin position="333"/>
        <end position="346"/>
    </location>
</feature>
<dbReference type="Gene3D" id="3.40.50.300">
    <property type="entry name" value="P-loop containing nucleotide triphosphate hydrolases"/>
    <property type="match status" value="1"/>
</dbReference>
<evidence type="ECO:0000256" key="1">
    <source>
        <dbReference type="ARBA" id="ARBA00022741"/>
    </source>
</evidence>
<dbReference type="InterPro" id="IPR005225">
    <property type="entry name" value="Small_GTP-bd"/>
</dbReference>
<dbReference type="InterPro" id="IPR051995">
    <property type="entry name" value="Ciliary_GTPase"/>
</dbReference>
<dbReference type="PANTHER" id="PTHR46090:SF4">
    <property type="entry name" value="ADP RIBOSYLATION FACTOR LIKE GTPASE 13A"/>
    <property type="match status" value="1"/>
</dbReference>
<dbReference type="GeneID" id="103390546"/>
<dbReference type="STRING" id="244447.ENSCSEP00000003868"/>